<dbReference type="PANTHER" id="PTHR10534:SF2">
    <property type="entry name" value="PYRIDOXAL KINASE"/>
    <property type="match status" value="1"/>
</dbReference>
<dbReference type="OrthoDB" id="9800808at2"/>
<dbReference type="GO" id="GO:0005524">
    <property type="term" value="F:ATP binding"/>
    <property type="evidence" value="ECO:0007669"/>
    <property type="project" value="UniProtKB-KW"/>
</dbReference>
<keyword evidence="8" id="KW-1185">Reference proteome</keyword>
<proteinExistence type="predicted"/>
<protein>
    <recommendedName>
        <fullName evidence="1">pyridoxal kinase</fullName>
        <ecNumber evidence="1">2.7.1.35</ecNumber>
    </recommendedName>
</protein>
<dbReference type="PATRIC" id="fig|1423777.3.peg.610"/>
<dbReference type="EMBL" id="AZEH01000020">
    <property type="protein sequence ID" value="KRL05833.1"/>
    <property type="molecule type" value="Genomic_DNA"/>
</dbReference>
<sequence>MTVSILISQDLSCAGQVSMTVALPILGALGLSPTVLPTALLSTHTGGFGENTYYDLSSEMEKIIEHWKTLPLSFSAIYLGYLGAKPLDVLFKHLPALADNAFCLIDPVMGDHGKLYRGFNLKYVAKMRRLITHASLITPNVTEAQLLLGKNCTSVFISRSEVEDLLISLKKTFSVPRVLLTGVQFEAGSIGVWGYDDISREIWHVQSKKLSGHYFGTGDLFASVLLGALLKKRNLQSATKLAMGFVSACIEHSLADEQYDPHFGPDYSQQLPLLLKQLN</sequence>
<dbReference type="STRING" id="1423777.FD46_GL000591"/>
<dbReference type="GO" id="GO:0009443">
    <property type="term" value="P:pyridoxal 5'-phosphate salvage"/>
    <property type="evidence" value="ECO:0007669"/>
    <property type="project" value="InterPro"/>
</dbReference>
<organism evidence="7 8">
    <name type="scientific">Liquorilactobacillus oeni DSM 19972</name>
    <dbReference type="NCBI Taxonomy" id="1423777"/>
    <lineage>
        <taxon>Bacteria</taxon>
        <taxon>Bacillati</taxon>
        <taxon>Bacillota</taxon>
        <taxon>Bacilli</taxon>
        <taxon>Lactobacillales</taxon>
        <taxon>Lactobacillaceae</taxon>
        <taxon>Liquorilactobacillus</taxon>
    </lineage>
</organism>
<evidence type="ECO:0000259" key="6">
    <source>
        <dbReference type="Pfam" id="PF08543"/>
    </source>
</evidence>
<keyword evidence="4 7" id="KW-0418">Kinase</keyword>
<accession>A0A0R1MDE9</accession>
<evidence type="ECO:0000256" key="5">
    <source>
        <dbReference type="ARBA" id="ARBA00022840"/>
    </source>
</evidence>
<dbReference type="NCBIfam" id="NF005491">
    <property type="entry name" value="PRK07105.1"/>
    <property type="match status" value="1"/>
</dbReference>
<dbReference type="InterPro" id="IPR013749">
    <property type="entry name" value="PM/HMP-P_kinase-1"/>
</dbReference>
<keyword evidence="5" id="KW-0067">ATP-binding</keyword>
<evidence type="ECO:0000256" key="3">
    <source>
        <dbReference type="ARBA" id="ARBA00022741"/>
    </source>
</evidence>
<dbReference type="PANTHER" id="PTHR10534">
    <property type="entry name" value="PYRIDOXAL KINASE"/>
    <property type="match status" value="1"/>
</dbReference>
<name>A0A0R1MDE9_9LACO</name>
<evidence type="ECO:0000313" key="8">
    <source>
        <dbReference type="Proteomes" id="UP000051686"/>
    </source>
</evidence>
<dbReference type="Proteomes" id="UP000051686">
    <property type="component" value="Unassembled WGS sequence"/>
</dbReference>
<evidence type="ECO:0000256" key="2">
    <source>
        <dbReference type="ARBA" id="ARBA00022679"/>
    </source>
</evidence>
<dbReference type="InterPro" id="IPR004625">
    <property type="entry name" value="PyrdxlKinase"/>
</dbReference>
<evidence type="ECO:0000313" key="7">
    <source>
        <dbReference type="EMBL" id="KRL05833.1"/>
    </source>
</evidence>
<dbReference type="Pfam" id="PF08543">
    <property type="entry name" value="Phos_pyr_kin"/>
    <property type="match status" value="1"/>
</dbReference>
<dbReference type="AlphaFoldDB" id="A0A0R1MDE9"/>
<dbReference type="GO" id="GO:0005829">
    <property type="term" value="C:cytosol"/>
    <property type="evidence" value="ECO:0007669"/>
    <property type="project" value="TreeGrafter"/>
</dbReference>
<dbReference type="InterPro" id="IPR029056">
    <property type="entry name" value="Ribokinase-like"/>
</dbReference>
<reference evidence="7 8" key="1">
    <citation type="journal article" date="2015" name="Genome Announc.">
        <title>Expanding the biotechnology potential of lactobacilli through comparative genomics of 213 strains and associated genera.</title>
        <authorList>
            <person name="Sun Z."/>
            <person name="Harris H.M."/>
            <person name="McCann A."/>
            <person name="Guo C."/>
            <person name="Argimon S."/>
            <person name="Zhang W."/>
            <person name="Yang X."/>
            <person name="Jeffery I.B."/>
            <person name="Cooney J.C."/>
            <person name="Kagawa T.F."/>
            <person name="Liu W."/>
            <person name="Song Y."/>
            <person name="Salvetti E."/>
            <person name="Wrobel A."/>
            <person name="Rasinkangas P."/>
            <person name="Parkhill J."/>
            <person name="Rea M.C."/>
            <person name="O'Sullivan O."/>
            <person name="Ritari J."/>
            <person name="Douillard F.P."/>
            <person name="Paul Ross R."/>
            <person name="Yang R."/>
            <person name="Briner A.E."/>
            <person name="Felis G.E."/>
            <person name="de Vos W.M."/>
            <person name="Barrangou R."/>
            <person name="Klaenhammer T.R."/>
            <person name="Caufield P.W."/>
            <person name="Cui Y."/>
            <person name="Zhang H."/>
            <person name="O'Toole P.W."/>
        </authorList>
    </citation>
    <scope>NUCLEOTIDE SEQUENCE [LARGE SCALE GENOMIC DNA]</scope>
    <source>
        <strain evidence="7 8">DSM 19972</strain>
    </source>
</reference>
<dbReference type="SUPFAM" id="SSF53613">
    <property type="entry name" value="Ribokinase-like"/>
    <property type="match status" value="1"/>
</dbReference>
<dbReference type="RefSeq" id="WP_057895561.1">
    <property type="nucleotide sequence ID" value="NZ_AZEH01000020.1"/>
</dbReference>
<dbReference type="EC" id="2.7.1.35" evidence="1"/>
<keyword evidence="2" id="KW-0808">Transferase</keyword>
<keyword evidence="3" id="KW-0547">Nucleotide-binding</keyword>
<evidence type="ECO:0000256" key="1">
    <source>
        <dbReference type="ARBA" id="ARBA00012104"/>
    </source>
</evidence>
<evidence type="ECO:0000256" key="4">
    <source>
        <dbReference type="ARBA" id="ARBA00022777"/>
    </source>
</evidence>
<dbReference type="GO" id="GO:0008478">
    <property type="term" value="F:pyridoxal kinase activity"/>
    <property type="evidence" value="ECO:0007669"/>
    <property type="project" value="UniProtKB-EC"/>
</dbReference>
<feature type="domain" description="Pyridoxamine kinase/Phosphomethylpyrimidine kinase" evidence="6">
    <location>
        <begin position="88"/>
        <end position="255"/>
    </location>
</feature>
<comment type="caution">
    <text evidence="7">The sequence shown here is derived from an EMBL/GenBank/DDBJ whole genome shotgun (WGS) entry which is preliminary data.</text>
</comment>
<gene>
    <name evidence="7" type="ORF">FD46_GL000591</name>
</gene>
<dbReference type="Gene3D" id="3.40.1190.20">
    <property type="match status" value="1"/>
</dbReference>